<dbReference type="CDD" id="cd06548">
    <property type="entry name" value="GH18_chitinase"/>
    <property type="match status" value="1"/>
</dbReference>
<dbReference type="PROSITE" id="PS51910">
    <property type="entry name" value="GH18_2"/>
    <property type="match status" value="1"/>
</dbReference>
<evidence type="ECO:0000256" key="9">
    <source>
        <dbReference type="RuleBase" id="RU000489"/>
    </source>
</evidence>
<feature type="domain" description="GH18" evidence="12">
    <location>
        <begin position="475"/>
        <end position="917"/>
    </location>
</feature>
<evidence type="ECO:0000256" key="2">
    <source>
        <dbReference type="ARBA" id="ARBA00009121"/>
    </source>
</evidence>
<feature type="domain" description="Fibronectin type-III" evidence="11">
    <location>
        <begin position="88"/>
        <end position="176"/>
    </location>
</feature>
<dbReference type="GO" id="GO:0000272">
    <property type="term" value="P:polysaccharide catabolic process"/>
    <property type="evidence" value="ECO:0007669"/>
    <property type="project" value="UniProtKB-KW"/>
</dbReference>
<name>A0A6G4A4B8_9BACL</name>
<dbReference type="GO" id="GO:0006032">
    <property type="term" value="P:chitin catabolic process"/>
    <property type="evidence" value="ECO:0007669"/>
    <property type="project" value="UniProtKB-KW"/>
</dbReference>
<keyword evidence="8" id="KW-0624">Polysaccharide degradation</keyword>
<dbReference type="EC" id="3.2.1.14" evidence="3"/>
<feature type="domain" description="Fibronectin type-III" evidence="11">
    <location>
        <begin position="185"/>
        <end position="270"/>
    </location>
</feature>
<dbReference type="SUPFAM" id="SSF51055">
    <property type="entry name" value="Carbohydrate binding domain"/>
    <property type="match status" value="2"/>
</dbReference>
<comment type="similarity">
    <text evidence="2">Belongs to the glycosyl hydrolase 18 family. Chitinase class II subfamily.</text>
</comment>
<keyword evidence="6" id="KW-0119">Carbohydrate metabolism</keyword>
<dbReference type="Gene3D" id="3.10.50.10">
    <property type="match status" value="1"/>
</dbReference>
<keyword evidence="10" id="KW-0732">Signal</keyword>
<dbReference type="GO" id="GO:0005576">
    <property type="term" value="C:extracellular region"/>
    <property type="evidence" value="ECO:0007669"/>
    <property type="project" value="InterPro"/>
</dbReference>
<evidence type="ECO:0000256" key="8">
    <source>
        <dbReference type="ARBA" id="ARBA00023326"/>
    </source>
</evidence>
<organism evidence="13">
    <name type="scientific">Paenibacillus sp. SYP-B3998</name>
    <dbReference type="NCBI Taxonomy" id="2678564"/>
    <lineage>
        <taxon>Bacteria</taxon>
        <taxon>Bacillati</taxon>
        <taxon>Bacillota</taxon>
        <taxon>Bacilli</taxon>
        <taxon>Bacillales</taxon>
        <taxon>Paenibacillaceae</taxon>
        <taxon>Paenibacillus</taxon>
    </lineage>
</organism>
<dbReference type="GO" id="GO:0030246">
    <property type="term" value="F:carbohydrate binding"/>
    <property type="evidence" value="ECO:0007669"/>
    <property type="project" value="InterPro"/>
</dbReference>
<evidence type="ECO:0000256" key="1">
    <source>
        <dbReference type="ARBA" id="ARBA00000822"/>
    </source>
</evidence>
<dbReference type="SMART" id="SM00495">
    <property type="entry name" value="ChtBD3"/>
    <property type="match status" value="3"/>
</dbReference>
<dbReference type="InterPro" id="IPR003610">
    <property type="entry name" value="CBM5/12"/>
</dbReference>
<dbReference type="PANTHER" id="PTHR11177">
    <property type="entry name" value="CHITINASE"/>
    <property type="match status" value="1"/>
</dbReference>
<dbReference type="SUPFAM" id="SSF49265">
    <property type="entry name" value="Fibronectin type III"/>
    <property type="match status" value="1"/>
</dbReference>
<gene>
    <name evidence="13" type="ORF">GK047_25545</name>
</gene>
<evidence type="ECO:0000256" key="3">
    <source>
        <dbReference type="ARBA" id="ARBA00012729"/>
    </source>
</evidence>
<dbReference type="Gene3D" id="3.20.20.80">
    <property type="entry name" value="Glycosidases"/>
    <property type="match status" value="1"/>
</dbReference>
<evidence type="ECO:0000256" key="10">
    <source>
        <dbReference type="SAM" id="SignalP"/>
    </source>
</evidence>
<comment type="catalytic activity">
    <reaction evidence="1">
        <text>Random endo-hydrolysis of N-acetyl-beta-D-glucosaminide (1-&gt;4)-beta-linkages in chitin and chitodextrins.</text>
        <dbReference type="EC" id="3.2.1.14"/>
    </reaction>
</comment>
<feature type="signal peptide" evidence="10">
    <location>
        <begin position="1"/>
        <end position="32"/>
    </location>
</feature>
<dbReference type="InterPro" id="IPR036573">
    <property type="entry name" value="CBM_sf_5/12"/>
</dbReference>
<evidence type="ECO:0000256" key="7">
    <source>
        <dbReference type="ARBA" id="ARBA00023295"/>
    </source>
</evidence>
<evidence type="ECO:0000259" key="12">
    <source>
        <dbReference type="PROSITE" id="PS51910"/>
    </source>
</evidence>
<evidence type="ECO:0000256" key="5">
    <source>
        <dbReference type="ARBA" id="ARBA00023024"/>
    </source>
</evidence>
<dbReference type="InterPro" id="IPR013783">
    <property type="entry name" value="Ig-like_fold"/>
</dbReference>
<dbReference type="SUPFAM" id="SSF54556">
    <property type="entry name" value="Chitinase insertion domain"/>
    <property type="match status" value="1"/>
</dbReference>
<dbReference type="SUPFAM" id="SSF51445">
    <property type="entry name" value="(Trans)glycosidases"/>
    <property type="match status" value="1"/>
</dbReference>
<dbReference type="Gene3D" id="2.60.40.10">
    <property type="entry name" value="Immunoglobulins"/>
    <property type="match status" value="2"/>
</dbReference>
<dbReference type="InterPro" id="IPR050314">
    <property type="entry name" value="Glycosyl_Hydrlase_18"/>
</dbReference>
<proteinExistence type="inferred from homology"/>
<dbReference type="SMART" id="SM00060">
    <property type="entry name" value="FN3"/>
    <property type="match status" value="2"/>
</dbReference>
<protein>
    <recommendedName>
        <fullName evidence="3">chitinase</fullName>
        <ecNumber evidence="3">3.2.1.14</ecNumber>
    </recommendedName>
</protein>
<dbReference type="InterPro" id="IPR001579">
    <property type="entry name" value="Glyco_hydro_18_chit_AS"/>
</dbReference>
<dbReference type="AlphaFoldDB" id="A0A6G4A4B8"/>
<comment type="caution">
    <text evidence="13">The sequence shown here is derived from an EMBL/GenBank/DDBJ whole genome shotgun (WGS) entry which is preliminary data.</text>
</comment>
<dbReference type="GO" id="GO:0008843">
    <property type="term" value="F:endochitinase activity"/>
    <property type="evidence" value="ECO:0007669"/>
    <property type="project" value="UniProtKB-EC"/>
</dbReference>
<keyword evidence="7 9" id="KW-0326">Glycosidase</keyword>
<dbReference type="GO" id="GO:0008061">
    <property type="term" value="F:chitin binding"/>
    <property type="evidence" value="ECO:0007669"/>
    <property type="project" value="InterPro"/>
</dbReference>
<dbReference type="Gene3D" id="2.10.10.20">
    <property type="entry name" value="Carbohydrate-binding module superfamily 5/12"/>
    <property type="match status" value="3"/>
</dbReference>
<dbReference type="EMBL" id="JAAIKC010000016">
    <property type="protein sequence ID" value="NEW09313.1"/>
    <property type="molecule type" value="Genomic_DNA"/>
</dbReference>
<dbReference type="SMART" id="SM00636">
    <property type="entry name" value="Glyco_18"/>
    <property type="match status" value="1"/>
</dbReference>
<evidence type="ECO:0000259" key="11">
    <source>
        <dbReference type="PROSITE" id="PS50853"/>
    </source>
</evidence>
<dbReference type="InterPro" id="IPR001223">
    <property type="entry name" value="Glyco_hydro18_cat"/>
</dbReference>
<dbReference type="CDD" id="cd12214">
    <property type="entry name" value="ChiA1_BD"/>
    <property type="match status" value="2"/>
</dbReference>
<dbReference type="InterPro" id="IPR036116">
    <property type="entry name" value="FN3_sf"/>
</dbReference>
<dbReference type="Pfam" id="PF00041">
    <property type="entry name" value="fn3"/>
    <property type="match status" value="2"/>
</dbReference>
<dbReference type="InterPro" id="IPR003961">
    <property type="entry name" value="FN3_dom"/>
</dbReference>
<accession>A0A6G4A4B8</accession>
<dbReference type="InterPro" id="IPR011583">
    <property type="entry name" value="Chitinase_II/V-like_cat"/>
</dbReference>
<dbReference type="PROSITE" id="PS01095">
    <property type="entry name" value="GH18_1"/>
    <property type="match status" value="1"/>
</dbReference>
<keyword evidence="5" id="KW-0146">Chitin degradation</keyword>
<evidence type="ECO:0000256" key="6">
    <source>
        <dbReference type="ARBA" id="ARBA00023277"/>
    </source>
</evidence>
<keyword evidence="4 9" id="KW-0378">Hydrolase</keyword>
<evidence type="ECO:0000256" key="4">
    <source>
        <dbReference type="ARBA" id="ARBA00022801"/>
    </source>
</evidence>
<dbReference type="Pfam" id="PF02839">
    <property type="entry name" value="CBM_5_12"/>
    <property type="match status" value="2"/>
</dbReference>
<feature type="chain" id="PRO_5026304535" description="chitinase" evidence="10">
    <location>
        <begin position="33"/>
        <end position="951"/>
    </location>
</feature>
<dbReference type="InterPro" id="IPR017853">
    <property type="entry name" value="GH"/>
</dbReference>
<dbReference type="Pfam" id="PF00704">
    <property type="entry name" value="Glyco_hydro_18"/>
    <property type="match status" value="1"/>
</dbReference>
<dbReference type="CDD" id="cd00063">
    <property type="entry name" value="FN3"/>
    <property type="match status" value="2"/>
</dbReference>
<sequence length="951" mass="101334">MRKISTKKAIILSLVTALLLTLLPLFPAASYAADRGAWAPYTAYSTGDTVTYGGKAYACRQNHQSLPGWEPSNVPSLWLETASVDSQPPTAPSQAAATSIAATSVTLSWGASTDNVNVTGYIIYLGSQSAVTVTDTSATVSGLTANTTYTFTVKAKDAAGNLSTASNTVTVTTTGIVIDTQPPTTPTNLTITATTSSSVSLSWGASSDNIGVVGYNVYIGTALSLSTNNTTATVSGLTGNTAYTFTVTAKDAAGNFSAASNSISTTTPVGYNAWQPNIAYKVGDTVSYSGKNYQCTFAHTSLLGWEPPNASTLWRVVTVDPGGPSPTTPYCAPAYLSTKIYAKDKIVGYNGKAYRALSDVHGIAPDDTIYHMWELVGIADPNLCPVSIPNTIDYGQPTPVNGNPRTGIVLPSGQIAAAHPVSGTGTGGIRGGIDPSTDPGGNHPGFDADNGARVAKLPSGTLPLQNNVYDRNAGQEIVEYMGDWGIYGRRFDFNKLAVKNVDRIVYGFAGVCFPAAKNSQTPGFPTTAPAAVNRTCKQSNLPDGAMAVADFEAAFLRLQPGQTAGSLTGTESMYDLDPKDVRGVFGVIYQHRKNNPNLKLDLSVGGWTLSEGFPWMASDATRRKAFVDSVVRFLEEFDFDGIDIDWEYPGTDGAVVGMARPDDPQNYLQLLKDLRAGMDWLSKKTGKQYRLSSAIPASVPALDKIDWTQVSKYLDRLYAMTYDFTGAWGRQLGHHTSLYNNPNLKDESGNQIQLSVDAIVKYLTNHSVPANKIMIGIANYHRSKAIKPSDITEYSNGLKGSSTFGDLNATGANLILGIAGVGSWEAGVVEGYDLYQNFLDKDLKPKNGYHLYTDKAANADYLVNPTVGSFITIETPRTVALKAQYAKDHGLAGVFGWQFEQDNGYNLNTLNHVLGNRLTSDLADGKPQNQIAVCGENVTAAECTQLNASIK</sequence>
<dbReference type="InterPro" id="IPR029070">
    <property type="entry name" value="Chitinase_insertion_sf"/>
</dbReference>
<evidence type="ECO:0000313" key="13">
    <source>
        <dbReference type="EMBL" id="NEW09313.1"/>
    </source>
</evidence>
<reference evidence="13" key="1">
    <citation type="submission" date="2020-02" db="EMBL/GenBank/DDBJ databases">
        <authorList>
            <person name="Shen X.-R."/>
            <person name="Zhang Y.-X."/>
        </authorList>
    </citation>
    <scope>NUCLEOTIDE SEQUENCE</scope>
    <source>
        <strain evidence="13">SYP-B3998</strain>
    </source>
</reference>
<dbReference type="PROSITE" id="PS50853">
    <property type="entry name" value="FN3"/>
    <property type="match status" value="2"/>
</dbReference>
<dbReference type="PANTHER" id="PTHR11177:SF317">
    <property type="entry name" value="CHITINASE 12-RELATED"/>
    <property type="match status" value="1"/>
</dbReference>